<dbReference type="PANTHER" id="PTHR37299">
    <property type="entry name" value="TRANSCRIPTIONAL REGULATOR-RELATED"/>
    <property type="match status" value="1"/>
</dbReference>
<proteinExistence type="predicted"/>
<feature type="transmembrane region" description="Helical" evidence="1">
    <location>
        <begin position="86"/>
        <end position="106"/>
    </location>
</feature>
<dbReference type="Gene3D" id="2.40.50.1020">
    <property type="entry name" value="LytTr DNA-binding domain"/>
    <property type="match status" value="1"/>
</dbReference>
<feature type="domain" description="HTH LytTR-type" evidence="2">
    <location>
        <begin position="189"/>
        <end position="291"/>
    </location>
</feature>
<feature type="transmembrane region" description="Helical" evidence="1">
    <location>
        <begin position="134"/>
        <end position="152"/>
    </location>
</feature>
<feature type="transmembrane region" description="Helical" evidence="1">
    <location>
        <begin position="12"/>
        <end position="35"/>
    </location>
</feature>
<keyword evidence="1" id="KW-0812">Transmembrane</keyword>
<comment type="caution">
    <text evidence="3">The sequence shown here is derived from an EMBL/GenBank/DDBJ whole genome shotgun (WGS) entry which is preliminary data.</text>
</comment>
<keyword evidence="1" id="KW-1133">Transmembrane helix</keyword>
<name>A0ABQ2C0G2_9FLAO</name>
<feature type="transmembrane region" description="Helical" evidence="1">
    <location>
        <begin position="55"/>
        <end position="74"/>
    </location>
</feature>
<keyword evidence="4" id="KW-1185">Reference proteome</keyword>
<evidence type="ECO:0000256" key="1">
    <source>
        <dbReference type="SAM" id="Phobius"/>
    </source>
</evidence>
<protein>
    <recommendedName>
        <fullName evidence="2">HTH LytTR-type domain-containing protein</fullName>
    </recommendedName>
</protein>
<evidence type="ECO:0000259" key="2">
    <source>
        <dbReference type="PROSITE" id="PS50930"/>
    </source>
</evidence>
<evidence type="ECO:0000313" key="3">
    <source>
        <dbReference type="EMBL" id="GGI58225.1"/>
    </source>
</evidence>
<organism evidence="3 4">
    <name type="scientific">Winogradskyella haliclonae</name>
    <dbReference type="NCBI Taxonomy" id="2048558"/>
    <lineage>
        <taxon>Bacteria</taxon>
        <taxon>Pseudomonadati</taxon>
        <taxon>Bacteroidota</taxon>
        <taxon>Flavobacteriia</taxon>
        <taxon>Flavobacteriales</taxon>
        <taxon>Flavobacteriaceae</taxon>
        <taxon>Winogradskyella</taxon>
    </lineage>
</organism>
<gene>
    <name evidence="3" type="ORF">GCM10011444_25340</name>
</gene>
<dbReference type="PANTHER" id="PTHR37299:SF1">
    <property type="entry name" value="STAGE 0 SPORULATION PROTEIN A HOMOLOG"/>
    <property type="match status" value="1"/>
</dbReference>
<dbReference type="InterPro" id="IPR046947">
    <property type="entry name" value="LytR-like"/>
</dbReference>
<dbReference type="PROSITE" id="PS50930">
    <property type="entry name" value="HTH_LYTTR"/>
    <property type="match status" value="1"/>
</dbReference>
<reference evidence="4" key="1">
    <citation type="journal article" date="2019" name="Int. J. Syst. Evol. Microbiol.">
        <title>The Global Catalogue of Microorganisms (GCM) 10K type strain sequencing project: providing services to taxonomists for standard genome sequencing and annotation.</title>
        <authorList>
            <consortium name="The Broad Institute Genomics Platform"/>
            <consortium name="The Broad Institute Genome Sequencing Center for Infectious Disease"/>
            <person name="Wu L."/>
            <person name="Ma J."/>
        </authorList>
    </citation>
    <scope>NUCLEOTIDE SEQUENCE [LARGE SCALE GENOMIC DNA]</scope>
    <source>
        <strain evidence="4">CCM 8681</strain>
    </source>
</reference>
<keyword evidence="1" id="KW-0472">Membrane</keyword>
<dbReference type="Proteomes" id="UP000624701">
    <property type="component" value="Unassembled WGS sequence"/>
</dbReference>
<accession>A0ABQ2C0G2</accession>
<evidence type="ECO:0000313" key="4">
    <source>
        <dbReference type="Proteomes" id="UP000624701"/>
    </source>
</evidence>
<sequence>MYLLNYIKTHKRILILIVSVLLLTITFETSQQLYYIKRFNLGGDATFFILLKNQAFRWFVWVVLSAVIFYYIQSTKIKKDLTFTHVLKYASLILGLVILNVVIISINQMLTYDDTFTISNLTNEYLPFFMFQKAPMYTLGYIAITIIMHLYFANEQLQIKVQDLSELKLTNARLYTQLKDRVDDRTSVLNIKIGNKRKIIPVNEVLWIEADDYCVKVHTVDKNCYTMRSSLKALLPKLDTNFLRVHRKAIANMTMIKELSMSNTPNLILNDNTEIPVSKSHLKTVKDFLSDH</sequence>
<dbReference type="SMART" id="SM00850">
    <property type="entry name" value="LytTR"/>
    <property type="match status" value="1"/>
</dbReference>
<dbReference type="EMBL" id="BMDQ01000004">
    <property type="protein sequence ID" value="GGI58225.1"/>
    <property type="molecule type" value="Genomic_DNA"/>
</dbReference>
<dbReference type="InterPro" id="IPR007492">
    <property type="entry name" value="LytTR_DNA-bd_dom"/>
</dbReference>
<dbReference type="Pfam" id="PF04397">
    <property type="entry name" value="LytTR"/>
    <property type="match status" value="1"/>
</dbReference>
<dbReference type="RefSeq" id="WP_188375140.1">
    <property type="nucleotide sequence ID" value="NZ_BMDQ01000004.1"/>
</dbReference>